<dbReference type="SUPFAM" id="SSF52151">
    <property type="entry name" value="FabD/lysophospholipase-like"/>
    <property type="match status" value="1"/>
</dbReference>
<feature type="domain" description="Carrier" evidence="9">
    <location>
        <begin position="2195"/>
        <end position="2272"/>
    </location>
</feature>
<dbReference type="PROSITE" id="PS00606">
    <property type="entry name" value="KS3_1"/>
    <property type="match status" value="1"/>
</dbReference>
<dbReference type="GO" id="GO:0004315">
    <property type="term" value="F:3-oxoacyl-[acyl-carrier-protein] synthase activity"/>
    <property type="evidence" value="ECO:0007669"/>
    <property type="project" value="InterPro"/>
</dbReference>
<evidence type="ECO:0000259" key="11">
    <source>
        <dbReference type="PROSITE" id="PS52019"/>
    </source>
</evidence>
<name>A0A177CBZ2_9PLEO</name>
<sequence>MAPYALTPTSERGSLSDGEVNGHANGDQHESSIVGLANGRSNGAANGHHETPQNGIPPSDGRNPQAPQLTLETAPAVPYETAYTNGYTDGYTEGYTKSHIELQHQPVAIVGMACRFPGNVSTPDEFWELCARARTGFSEIPKGRFDSNRFVHPNPGKSGTTNAHGGNFLQADLKSFDAPFFSFTAQEATSLDPQQRLLLECTFEALESAGIPKHSIVGQDVGCFVGGTFSEYEADLFRDPETIPMHQATGCAFAMQSNRISHFFDLRGPSFTVDTACSSSMVALHVACQSVRNGESSSAIVGGVHLNMLPEFWISYSMSRLFGEAGRSFAFDQRGTGYGRGEGCGVIVLKTLEQALKDNDPIRAVITGSGINQDGRTPGITMPNGSAQESLIRSVYKNGGMDPADTGYVEAHGTGTRVGDPIEVGALRAVFGEGRTKRKPLFIGSVKSNIGHLEAAAGIAGVIKTALMLERGFILPNYDFEQPNEKIPFDEWGLKVPTNQRPWPIGKRWASVNGFGFGGTNAHVVLTKGPLERKTMKEEIDTQVFDRLFLLSGNDKVTAEQVMKNYGIYLEQRPEVFQIDLLSDLAYTLGQRKTHLPWRIAVTASSSVDLVETLSSGKVRPVKQDLEPLRLGFIFTGQGAQWWAMGRELYERYPVYAAAIDRADKHLLSIGASFSLLEELSKDEIDTKINSAHLSQPSCTAVQLALVDLLRTWDINATAVAGHSSGEIGAAYAAGIIDFDDAMTVAYHRGRLIPILKEKFPTLDGSMMAVGAGQADIAPLLERIPSSAGEAKIACINSPSSVTVSGDTDAILELQRIIEEVHPGMFARKLQVDTAYHSHHMNLVAKDYTESLRFVKPPKDSNTLFYSSLLGRLANSTELDATYWVQNLTCPVRFDEAVQSMCQPTDSHQTGVNFLLELGPHSALAGPIKQILKAVGPSASKIAYASALARKKSALETALALAGTLWIKGAALEMGAINFPKTMAKPPAVLTDIPRYPWNHQSQYYHQSRFTEIHKFQNDRRSDIIGALAMYSNHTEPTWRNIVRLDELPWLRHHQIQGLTIFPISGFVSMALEAAAQKASWDSIEFDVLEVCDLHVATPIVLSEDDLEMTITLRPQSGSATGPGLRAKFFISSWATAKGWTQHCTGFVKTKRVEAHDLHNNRLVDVRRQKLRSKLLSIAEAAKDVVATDALYERMSAIGVSYGNTFQGLTDCRASKSGSVSELVQADTVTDMPNHYESDYIIHPTVLEQLISSYWPVLNSTNGLLDNIHLPSSIGKVTVSGTASTTLQSNRGRLQAFCEPREILSNVKSNKLSMFAMATIDADEPVITIEDLTTAPILEKDANTEADGARELCYKQTWEPAFAEQKEETPAQFDAEIVIIHGETDLQRSLVGELASNLATVTGSAPGTGVLGQVDGTKKICIFLTEVDQTVLSTLDQQNFEALQKLLTSVQGILWVVRGAYQNAKNPDANMIAGFSRTLRSEGTLMDFITLDLDGETMLSQSDMVRTISKVFQASLGVNRQVEETEFMERGGLLLTPRIINDADMNEYVHQQVQPSATAPAHFTDTERPLRTFIATPGALDTVHFEDDHRAQAPLPDDEVEIQVKAVGINVRDAETAMGHLPGDDLGMECSGVVIRAGSSISSVSVGDRVAAITPNGSLSTVARAHDRFLVKLPDHLSFQEAATIPLAYCTAYHSLVDTASLSEGESVLVHHAASAVGQAAVSVAQMLGAEVFATVRNSEEKATLIQLYNIPNNNIYFAGSDSFADFLLDATKGLGVDVILNDMSEVEVLRATWRCMAKFGRFVHVGCKDLAHVAFEKSATIVCVDVFALAQDRPQKLKRVLSDVAKLLRFGKVLPIHPVVSYGILETTPVLQALHSAELHGKAVIVPREDEAVLVPRLEEEANILHADATYVLIGGTGGLGRSMARWMVSKGARNIVLLSRSGAVQGKAKEQVDALNASGANIVVRRCNVADRSDVDALMTSGLEGLPPVRGIIHGAMVLRDVLFEKMTFEQYTTVIESKVKGAWNFHHALASSPLDFFIVISSAAGAVGNRGQAAYAAANTFLNGLTQYRAFRGQPAASIDLTAVSDAGYLAEDAEKAAEVARNLGSDTICEAEVLALISAAITGKMASTCNHHAITGMRITATMRPFWSTDAKFKRLLSVAEAEAAAMSSNGPVTISWGAAFKTAASASRAEAEEVVCNGLLEKIAEVVGMEKEELDVTRPLSNYPLDSLTAIEVRNFITRMFEANLQVLELLAQGSIQALAKVVCTKSKVGVVAE</sequence>
<dbReference type="Pfam" id="PF00109">
    <property type="entry name" value="ketoacyl-synt"/>
    <property type="match status" value="1"/>
</dbReference>
<feature type="domain" description="Ketosynthase family 3 (KS3)" evidence="10">
    <location>
        <begin position="104"/>
        <end position="528"/>
    </location>
</feature>
<dbReference type="InterPro" id="IPR013149">
    <property type="entry name" value="ADH-like_C"/>
</dbReference>
<dbReference type="Pfam" id="PF23297">
    <property type="entry name" value="ACP_SdgA_C"/>
    <property type="match status" value="1"/>
</dbReference>
<feature type="region of interest" description="C-terminal hotdog fold" evidence="7">
    <location>
        <begin position="1183"/>
        <end position="1343"/>
    </location>
</feature>
<dbReference type="InterPro" id="IPR018201">
    <property type="entry name" value="Ketoacyl_synth_AS"/>
</dbReference>
<dbReference type="SUPFAM" id="SSF51735">
    <property type="entry name" value="NAD(P)-binding Rossmann-fold domains"/>
    <property type="match status" value="2"/>
</dbReference>
<evidence type="ECO:0000259" key="10">
    <source>
        <dbReference type="PROSITE" id="PS52004"/>
    </source>
</evidence>
<keyword evidence="6" id="KW-0012">Acyltransferase</keyword>
<dbReference type="Pfam" id="PF00107">
    <property type="entry name" value="ADH_zinc_N"/>
    <property type="match status" value="1"/>
</dbReference>
<dbReference type="InterPro" id="IPR009081">
    <property type="entry name" value="PP-bd_ACP"/>
</dbReference>
<dbReference type="Gene3D" id="3.40.47.10">
    <property type="match status" value="1"/>
</dbReference>
<dbReference type="InParanoid" id="A0A177CBZ2"/>
<dbReference type="InterPro" id="IPR036736">
    <property type="entry name" value="ACP-like_sf"/>
</dbReference>
<comment type="caution">
    <text evidence="7">Lacks conserved residue(s) required for the propagation of feature annotation.</text>
</comment>
<dbReference type="SMART" id="SM00825">
    <property type="entry name" value="PKS_KS"/>
    <property type="match status" value="1"/>
</dbReference>
<feature type="domain" description="PKS/mFAS DH" evidence="11">
    <location>
        <begin position="1022"/>
        <end position="1343"/>
    </location>
</feature>
<dbReference type="PROSITE" id="PS50075">
    <property type="entry name" value="CARRIER"/>
    <property type="match status" value="1"/>
</dbReference>
<dbReference type="GO" id="GO:0004312">
    <property type="term" value="F:fatty acid synthase activity"/>
    <property type="evidence" value="ECO:0007669"/>
    <property type="project" value="TreeGrafter"/>
</dbReference>
<evidence type="ECO:0000256" key="2">
    <source>
        <dbReference type="ARBA" id="ARBA00022553"/>
    </source>
</evidence>
<reference evidence="12 13" key="1">
    <citation type="submission" date="2016-05" db="EMBL/GenBank/DDBJ databases">
        <title>Comparative analysis of secretome profiles of manganese(II)-oxidizing ascomycete fungi.</title>
        <authorList>
            <consortium name="DOE Joint Genome Institute"/>
            <person name="Zeiner C.A."/>
            <person name="Purvine S.O."/>
            <person name="Zink E.M."/>
            <person name="Wu S."/>
            <person name="Pasa-Tolic L."/>
            <person name="Chaput D.L."/>
            <person name="Haridas S."/>
            <person name="Grigoriev I.V."/>
            <person name="Santelli C.M."/>
            <person name="Hansel C.M."/>
        </authorList>
    </citation>
    <scope>NUCLEOTIDE SEQUENCE [LARGE SCALE GENOMIC DNA]</scope>
    <source>
        <strain evidence="12 13">AP3s5-JAC2a</strain>
    </source>
</reference>
<dbReference type="Gene3D" id="1.10.1200.10">
    <property type="entry name" value="ACP-like"/>
    <property type="match status" value="1"/>
</dbReference>
<dbReference type="InterPro" id="IPR020841">
    <property type="entry name" value="PKS_Beta-ketoAc_synthase_dom"/>
</dbReference>
<evidence type="ECO:0000256" key="6">
    <source>
        <dbReference type="ARBA" id="ARBA00023315"/>
    </source>
</evidence>
<dbReference type="InterPro" id="IPR036291">
    <property type="entry name" value="NAD(P)-bd_dom_sf"/>
</dbReference>
<organism evidence="12 13">
    <name type="scientific">Paraphaeosphaeria sporulosa</name>
    <dbReference type="NCBI Taxonomy" id="1460663"/>
    <lineage>
        <taxon>Eukaryota</taxon>
        <taxon>Fungi</taxon>
        <taxon>Dikarya</taxon>
        <taxon>Ascomycota</taxon>
        <taxon>Pezizomycotina</taxon>
        <taxon>Dothideomycetes</taxon>
        <taxon>Pleosporomycetidae</taxon>
        <taxon>Pleosporales</taxon>
        <taxon>Massarineae</taxon>
        <taxon>Didymosphaeriaceae</taxon>
        <taxon>Paraphaeosphaeria</taxon>
    </lineage>
</organism>
<dbReference type="Pfam" id="PF08659">
    <property type="entry name" value="KR"/>
    <property type="match status" value="1"/>
</dbReference>
<dbReference type="GO" id="GO:0044550">
    <property type="term" value="P:secondary metabolite biosynthetic process"/>
    <property type="evidence" value="ECO:0007669"/>
    <property type="project" value="TreeGrafter"/>
</dbReference>
<dbReference type="InterPro" id="IPR020807">
    <property type="entry name" value="PKS_DH"/>
</dbReference>
<dbReference type="InterPro" id="IPR042104">
    <property type="entry name" value="PKS_dehydratase_sf"/>
</dbReference>
<dbReference type="InterPro" id="IPR011032">
    <property type="entry name" value="GroES-like_sf"/>
</dbReference>
<dbReference type="Pfam" id="PF14765">
    <property type="entry name" value="PS-DH"/>
    <property type="match status" value="1"/>
</dbReference>
<dbReference type="InterPro" id="IPR016036">
    <property type="entry name" value="Malonyl_transacylase_ACP-bd"/>
</dbReference>
<proteinExistence type="predicted"/>
<dbReference type="SUPFAM" id="SSF55048">
    <property type="entry name" value="Probable ACP-binding domain of malonyl-CoA ACP transacylase"/>
    <property type="match status" value="1"/>
</dbReference>
<dbReference type="CDD" id="cd00833">
    <property type="entry name" value="PKS"/>
    <property type="match status" value="1"/>
</dbReference>
<dbReference type="RefSeq" id="XP_018035211.1">
    <property type="nucleotide sequence ID" value="XM_018176605.1"/>
</dbReference>
<evidence type="ECO:0000256" key="4">
    <source>
        <dbReference type="ARBA" id="ARBA00022857"/>
    </source>
</evidence>
<dbReference type="Pfam" id="PF08240">
    <property type="entry name" value="ADH_N"/>
    <property type="match status" value="1"/>
</dbReference>
<dbReference type="GeneID" id="28760091"/>
<dbReference type="InterPro" id="IPR001227">
    <property type="entry name" value="Ac_transferase_dom_sf"/>
</dbReference>
<feature type="region of interest" description="Disordered" evidence="8">
    <location>
        <begin position="1"/>
        <end position="67"/>
    </location>
</feature>
<accession>A0A177CBZ2</accession>
<dbReference type="InterPro" id="IPR049900">
    <property type="entry name" value="PKS_mFAS_DH"/>
</dbReference>
<dbReference type="PANTHER" id="PTHR43775">
    <property type="entry name" value="FATTY ACID SYNTHASE"/>
    <property type="match status" value="1"/>
</dbReference>
<dbReference type="InterPro" id="IPR057326">
    <property type="entry name" value="KR_dom"/>
</dbReference>
<dbReference type="CDD" id="cd05195">
    <property type="entry name" value="enoyl_red"/>
    <property type="match status" value="1"/>
</dbReference>
<evidence type="ECO:0000256" key="5">
    <source>
        <dbReference type="ARBA" id="ARBA00023268"/>
    </source>
</evidence>
<dbReference type="EMBL" id="KV441553">
    <property type="protein sequence ID" value="OAG04846.1"/>
    <property type="molecule type" value="Genomic_DNA"/>
</dbReference>
<dbReference type="Pfam" id="PF16197">
    <property type="entry name" value="KAsynt_C_assoc"/>
    <property type="match status" value="1"/>
</dbReference>
<keyword evidence="13" id="KW-1185">Reference proteome</keyword>
<dbReference type="SUPFAM" id="SSF50129">
    <property type="entry name" value="GroES-like"/>
    <property type="match status" value="1"/>
</dbReference>
<dbReference type="InterPro" id="IPR020843">
    <property type="entry name" value="ER"/>
</dbReference>
<keyword evidence="4" id="KW-0521">NADP</keyword>
<dbReference type="InterPro" id="IPR014043">
    <property type="entry name" value="Acyl_transferase_dom"/>
</dbReference>
<gene>
    <name evidence="12" type="ORF">CC84DRAFT_1147778</name>
</gene>
<dbReference type="Gene3D" id="3.90.180.10">
    <property type="entry name" value="Medium-chain alcohol dehydrogenases, catalytic domain"/>
    <property type="match status" value="1"/>
</dbReference>
<dbReference type="Gene3D" id="3.30.70.3290">
    <property type="match status" value="1"/>
</dbReference>
<dbReference type="Gene3D" id="3.10.129.110">
    <property type="entry name" value="Polyketide synthase dehydratase"/>
    <property type="match status" value="1"/>
</dbReference>
<keyword evidence="5" id="KW-0511">Multifunctional enzyme</keyword>
<dbReference type="InterPro" id="IPR014031">
    <property type="entry name" value="Ketoacyl_synth_C"/>
</dbReference>
<dbReference type="Proteomes" id="UP000077069">
    <property type="component" value="Unassembled WGS sequence"/>
</dbReference>
<dbReference type="InterPro" id="IPR050091">
    <property type="entry name" value="PKS_NRPS_Biosynth_Enz"/>
</dbReference>
<feature type="region of interest" description="N-terminal hotdog fold" evidence="7">
    <location>
        <begin position="1022"/>
        <end position="1155"/>
    </location>
</feature>
<evidence type="ECO:0000256" key="3">
    <source>
        <dbReference type="ARBA" id="ARBA00022679"/>
    </source>
</evidence>
<dbReference type="Gene3D" id="3.40.366.10">
    <property type="entry name" value="Malonyl-Coenzyme A Acyl Carrier Protein, domain 2"/>
    <property type="match status" value="1"/>
</dbReference>
<dbReference type="InterPro" id="IPR049552">
    <property type="entry name" value="PKS_DH_N"/>
</dbReference>
<dbReference type="InterPro" id="IPR032821">
    <property type="entry name" value="PKS_assoc"/>
</dbReference>
<dbReference type="Pfam" id="PF02801">
    <property type="entry name" value="Ketoacyl-synt_C"/>
    <property type="match status" value="1"/>
</dbReference>
<dbReference type="Gene3D" id="3.40.50.720">
    <property type="entry name" value="NAD(P)-binding Rossmann-like Domain"/>
    <property type="match status" value="1"/>
</dbReference>
<dbReference type="GO" id="GO:0031177">
    <property type="term" value="F:phosphopantetheine binding"/>
    <property type="evidence" value="ECO:0007669"/>
    <property type="project" value="InterPro"/>
</dbReference>
<dbReference type="GO" id="GO:0016491">
    <property type="term" value="F:oxidoreductase activity"/>
    <property type="evidence" value="ECO:0007669"/>
    <property type="project" value="InterPro"/>
</dbReference>
<dbReference type="PROSITE" id="PS52019">
    <property type="entry name" value="PKS_MFAS_DH"/>
    <property type="match status" value="1"/>
</dbReference>
<dbReference type="FunFam" id="3.40.47.10:FF:000019">
    <property type="entry name" value="Polyketide synthase type I"/>
    <property type="match status" value="1"/>
</dbReference>
<dbReference type="OrthoDB" id="329835at2759"/>
<dbReference type="InterPro" id="IPR016039">
    <property type="entry name" value="Thiolase-like"/>
</dbReference>
<keyword evidence="1" id="KW-0596">Phosphopantetheine</keyword>
<dbReference type="Pfam" id="PF21089">
    <property type="entry name" value="PKS_DH_N"/>
    <property type="match status" value="1"/>
</dbReference>
<dbReference type="SMART" id="SM00826">
    <property type="entry name" value="PKS_DH"/>
    <property type="match status" value="1"/>
</dbReference>
<keyword evidence="3" id="KW-0808">Transferase</keyword>
<dbReference type="InterPro" id="IPR014030">
    <property type="entry name" value="Ketoacyl_synth_N"/>
</dbReference>
<dbReference type="SMART" id="SM00823">
    <property type="entry name" value="PKS_PP"/>
    <property type="match status" value="1"/>
</dbReference>
<evidence type="ECO:0000256" key="1">
    <source>
        <dbReference type="ARBA" id="ARBA00022450"/>
    </source>
</evidence>
<evidence type="ECO:0000256" key="7">
    <source>
        <dbReference type="PROSITE-ProRule" id="PRU01363"/>
    </source>
</evidence>
<dbReference type="PROSITE" id="PS52004">
    <property type="entry name" value="KS3_2"/>
    <property type="match status" value="1"/>
</dbReference>
<dbReference type="PANTHER" id="PTHR43775:SF13">
    <property type="entry name" value="POLYKETIDE SYNTHASE 1"/>
    <property type="match status" value="1"/>
</dbReference>
<dbReference type="SUPFAM" id="SSF47336">
    <property type="entry name" value="ACP-like"/>
    <property type="match status" value="1"/>
</dbReference>
<dbReference type="GO" id="GO:0006633">
    <property type="term" value="P:fatty acid biosynthetic process"/>
    <property type="evidence" value="ECO:0007669"/>
    <property type="project" value="InterPro"/>
</dbReference>
<dbReference type="SMART" id="SM00827">
    <property type="entry name" value="PKS_AT"/>
    <property type="match status" value="1"/>
</dbReference>
<evidence type="ECO:0000259" key="9">
    <source>
        <dbReference type="PROSITE" id="PS50075"/>
    </source>
</evidence>
<dbReference type="InterPro" id="IPR013154">
    <property type="entry name" value="ADH-like_N"/>
</dbReference>
<dbReference type="InterPro" id="IPR049551">
    <property type="entry name" value="PKS_DH_C"/>
</dbReference>
<keyword evidence="2" id="KW-0597">Phosphoprotein</keyword>
<dbReference type="Pfam" id="PF23114">
    <property type="entry name" value="NAD-bd_HRPKS_sdrA"/>
    <property type="match status" value="1"/>
</dbReference>
<dbReference type="InterPro" id="IPR020806">
    <property type="entry name" value="PKS_PP-bd"/>
</dbReference>
<evidence type="ECO:0000313" key="12">
    <source>
        <dbReference type="EMBL" id="OAG04846.1"/>
    </source>
</evidence>
<dbReference type="InterPro" id="IPR056501">
    <property type="entry name" value="NAD-bd_HRPKS_sdrA"/>
</dbReference>
<dbReference type="InterPro" id="IPR016035">
    <property type="entry name" value="Acyl_Trfase/lysoPLipase"/>
</dbReference>
<dbReference type="Pfam" id="PF00698">
    <property type="entry name" value="Acyl_transf_1"/>
    <property type="match status" value="1"/>
</dbReference>
<evidence type="ECO:0000313" key="13">
    <source>
        <dbReference type="Proteomes" id="UP000077069"/>
    </source>
</evidence>
<dbReference type="InterPro" id="IPR013968">
    <property type="entry name" value="PKS_KR"/>
</dbReference>
<dbReference type="STRING" id="1460663.A0A177CBZ2"/>
<dbReference type="SMART" id="SM00822">
    <property type="entry name" value="PKS_KR"/>
    <property type="match status" value="1"/>
</dbReference>
<protein>
    <submittedName>
        <fullName evidence="12">BcPKS8, polyketide synthase</fullName>
    </submittedName>
</protein>
<dbReference type="SUPFAM" id="SSF53901">
    <property type="entry name" value="Thiolase-like"/>
    <property type="match status" value="1"/>
</dbReference>
<dbReference type="SMART" id="SM00829">
    <property type="entry name" value="PKS_ER"/>
    <property type="match status" value="1"/>
</dbReference>
<evidence type="ECO:0000256" key="8">
    <source>
        <dbReference type="SAM" id="MobiDB-lite"/>
    </source>
</evidence>